<dbReference type="SMART" id="SM00421">
    <property type="entry name" value="HTH_LUXR"/>
    <property type="match status" value="1"/>
</dbReference>
<dbReference type="Gene3D" id="1.10.10.10">
    <property type="entry name" value="Winged helix-like DNA-binding domain superfamily/Winged helix DNA-binding domain"/>
    <property type="match status" value="1"/>
</dbReference>
<dbReference type="STRING" id="37625.SAMN05660420_01643"/>
<evidence type="ECO:0000259" key="1">
    <source>
        <dbReference type="PROSITE" id="PS50043"/>
    </source>
</evidence>
<dbReference type="PRINTS" id="PR00038">
    <property type="entry name" value="HTHLUXR"/>
</dbReference>
<protein>
    <submittedName>
        <fullName evidence="2">Regulatory protein, luxR family</fullName>
    </submittedName>
</protein>
<dbReference type="GO" id="GO:0003677">
    <property type="term" value="F:DNA binding"/>
    <property type="evidence" value="ECO:0007669"/>
    <property type="project" value="InterPro"/>
</dbReference>
<dbReference type="InterPro" id="IPR036388">
    <property type="entry name" value="WH-like_DNA-bd_sf"/>
</dbReference>
<dbReference type="Pfam" id="PF00196">
    <property type="entry name" value="GerE"/>
    <property type="match status" value="1"/>
</dbReference>
<dbReference type="GO" id="GO:0006355">
    <property type="term" value="P:regulation of DNA-templated transcription"/>
    <property type="evidence" value="ECO:0007669"/>
    <property type="project" value="InterPro"/>
</dbReference>
<dbReference type="EMBL" id="FNQN01000004">
    <property type="protein sequence ID" value="SEA26235.1"/>
    <property type="molecule type" value="Genomic_DNA"/>
</dbReference>
<dbReference type="Proteomes" id="UP000199409">
    <property type="component" value="Unassembled WGS sequence"/>
</dbReference>
<gene>
    <name evidence="2" type="ORF">SAMN05660420_01643</name>
</gene>
<dbReference type="AlphaFoldDB" id="A0A1H3ZRK2"/>
<sequence length="312" mass="35614">MSERTCLKPEELKSLPTQVQPPCQGQSLGKDQADSQLTIQLRERVKELNCLYNLTRLIEQSEASVDQLLQGVVEQLPESWQYPEIACARICHNKQTYLSNNFNVTHWKQEAAIMISGRQEGLVEVYYTKKMPQLDEGPFLQEERLLINTVSDHLAKALERIKTQRQLQIERQALQDANAALHDSLAQSQREKKMIGASIQAKIDKIITPIFYALEAEMDVRQLKYLQLLKRNLTDIVAPFVEGHQEILTRLSPAELLICDMIKHGLSSKEIANIRGISPATVNRQRESIRSKLGLTNRKINLVSYLNSSQEE</sequence>
<proteinExistence type="predicted"/>
<accession>A0A1H3ZRK2</accession>
<name>A0A1H3ZRK2_9BACT</name>
<organism evidence="2 3">
    <name type="scientific">Desulfuromusa kysingii</name>
    <dbReference type="NCBI Taxonomy" id="37625"/>
    <lineage>
        <taxon>Bacteria</taxon>
        <taxon>Pseudomonadati</taxon>
        <taxon>Thermodesulfobacteriota</taxon>
        <taxon>Desulfuromonadia</taxon>
        <taxon>Desulfuromonadales</taxon>
        <taxon>Geopsychrobacteraceae</taxon>
        <taxon>Desulfuromusa</taxon>
    </lineage>
</organism>
<dbReference type="RefSeq" id="WP_092346608.1">
    <property type="nucleotide sequence ID" value="NZ_FNQN01000004.1"/>
</dbReference>
<evidence type="ECO:0000313" key="3">
    <source>
        <dbReference type="Proteomes" id="UP000199409"/>
    </source>
</evidence>
<keyword evidence="3" id="KW-1185">Reference proteome</keyword>
<evidence type="ECO:0000313" key="2">
    <source>
        <dbReference type="EMBL" id="SEA26235.1"/>
    </source>
</evidence>
<dbReference type="OrthoDB" id="6231at2"/>
<feature type="domain" description="HTH luxR-type" evidence="1">
    <location>
        <begin position="244"/>
        <end position="310"/>
    </location>
</feature>
<dbReference type="CDD" id="cd06170">
    <property type="entry name" value="LuxR_C_like"/>
    <property type="match status" value="1"/>
</dbReference>
<dbReference type="PROSITE" id="PS50043">
    <property type="entry name" value="HTH_LUXR_2"/>
    <property type="match status" value="1"/>
</dbReference>
<dbReference type="InterPro" id="IPR016032">
    <property type="entry name" value="Sig_transdc_resp-reg_C-effctor"/>
</dbReference>
<dbReference type="InterPro" id="IPR000792">
    <property type="entry name" value="Tscrpt_reg_LuxR_C"/>
</dbReference>
<dbReference type="SUPFAM" id="SSF46894">
    <property type="entry name" value="C-terminal effector domain of the bipartite response regulators"/>
    <property type="match status" value="1"/>
</dbReference>
<reference evidence="2 3" key="1">
    <citation type="submission" date="2016-10" db="EMBL/GenBank/DDBJ databases">
        <authorList>
            <person name="de Groot N.N."/>
        </authorList>
    </citation>
    <scope>NUCLEOTIDE SEQUENCE [LARGE SCALE GENOMIC DNA]</scope>
    <source>
        <strain evidence="2 3">DSM 7343</strain>
    </source>
</reference>